<organism evidence="3 4">
    <name type="scientific">Vibrio hippocampi</name>
    <dbReference type="NCBI Taxonomy" id="654686"/>
    <lineage>
        <taxon>Bacteria</taxon>
        <taxon>Pseudomonadati</taxon>
        <taxon>Pseudomonadota</taxon>
        <taxon>Gammaproteobacteria</taxon>
        <taxon>Vibrionales</taxon>
        <taxon>Vibrionaceae</taxon>
        <taxon>Vibrio</taxon>
    </lineage>
</organism>
<sequence length="246" mass="27074">MISHSTVFITGATSGIGKQLAQDYAAQGITVYACGRCLQRLAELEATYPSIIPLSFDVTDIEQVKHAVASMDNVPTLWVINAGDCEYIDDGLIDAQLIRRVIEVNFVGAVNVTEAIQPHLNQDHQVVFVSSIAGELALPRSEAYGASKAALSYFARTLQLDWQKRGISVSCVYPGFVSTPLTDKNDFDMPMIVSSNQASDAIRQGIEQGKAHIYFPKRFTGFLRVMALLPYRWQTALVSKLLNKDN</sequence>
<gene>
    <name evidence="3" type="ORF">VHP8226_01842</name>
</gene>
<dbReference type="Pfam" id="PF00106">
    <property type="entry name" value="adh_short"/>
    <property type="match status" value="1"/>
</dbReference>
<dbReference type="EC" id="1.-.-.-" evidence="3"/>
<dbReference type="RefSeq" id="WP_237484757.1">
    <property type="nucleotide sequence ID" value="NZ_CAKLCM010000002.1"/>
</dbReference>
<accession>A0ABM8ZI42</accession>
<proteinExistence type="inferred from homology"/>
<comment type="similarity">
    <text evidence="1">Belongs to the short-chain dehydrogenases/reductases (SDR) family.</text>
</comment>
<comment type="caution">
    <text evidence="3">The sequence shown here is derived from an EMBL/GenBank/DDBJ whole genome shotgun (WGS) entry which is preliminary data.</text>
</comment>
<dbReference type="GO" id="GO:0016491">
    <property type="term" value="F:oxidoreductase activity"/>
    <property type="evidence" value="ECO:0007669"/>
    <property type="project" value="UniProtKB-KW"/>
</dbReference>
<evidence type="ECO:0000313" key="4">
    <source>
        <dbReference type="Proteomes" id="UP000838160"/>
    </source>
</evidence>
<dbReference type="Proteomes" id="UP000838160">
    <property type="component" value="Unassembled WGS sequence"/>
</dbReference>
<dbReference type="EMBL" id="CAKLCM010000002">
    <property type="protein sequence ID" value="CAH0526488.1"/>
    <property type="molecule type" value="Genomic_DNA"/>
</dbReference>
<name>A0ABM8ZI42_9VIBR</name>
<evidence type="ECO:0000256" key="1">
    <source>
        <dbReference type="ARBA" id="ARBA00006484"/>
    </source>
</evidence>
<dbReference type="PANTHER" id="PTHR44196:SF1">
    <property type="entry name" value="DEHYDROGENASE_REDUCTASE SDR FAMILY MEMBER 7B"/>
    <property type="match status" value="1"/>
</dbReference>
<evidence type="ECO:0000313" key="3">
    <source>
        <dbReference type="EMBL" id="CAH0526488.1"/>
    </source>
</evidence>
<dbReference type="InterPro" id="IPR020904">
    <property type="entry name" value="Sc_DH/Rdtase_CS"/>
</dbReference>
<dbReference type="Gene3D" id="3.40.50.720">
    <property type="entry name" value="NAD(P)-binding Rossmann-like Domain"/>
    <property type="match status" value="1"/>
</dbReference>
<keyword evidence="4" id="KW-1185">Reference proteome</keyword>
<protein>
    <submittedName>
        <fullName evidence="3">Oxidoreductase</fullName>
        <ecNumber evidence="3">1.-.-.-</ecNumber>
    </submittedName>
</protein>
<dbReference type="PANTHER" id="PTHR44196">
    <property type="entry name" value="DEHYDROGENASE/REDUCTASE SDR FAMILY MEMBER 7B"/>
    <property type="match status" value="1"/>
</dbReference>
<dbReference type="SUPFAM" id="SSF51735">
    <property type="entry name" value="NAD(P)-binding Rossmann-fold domains"/>
    <property type="match status" value="1"/>
</dbReference>
<reference evidence="3" key="1">
    <citation type="submission" date="2021-12" db="EMBL/GenBank/DDBJ databases">
        <authorList>
            <person name="Rodrigo-Torres L."/>
            <person name="Arahal R. D."/>
            <person name="Lucena T."/>
        </authorList>
    </citation>
    <scope>NUCLEOTIDE SEQUENCE</scope>
    <source>
        <strain evidence="3">CECT 8226</strain>
    </source>
</reference>
<dbReference type="InterPro" id="IPR036291">
    <property type="entry name" value="NAD(P)-bd_dom_sf"/>
</dbReference>
<keyword evidence="2 3" id="KW-0560">Oxidoreductase</keyword>
<dbReference type="PRINTS" id="PR00081">
    <property type="entry name" value="GDHRDH"/>
</dbReference>
<dbReference type="PROSITE" id="PS00061">
    <property type="entry name" value="ADH_SHORT"/>
    <property type="match status" value="1"/>
</dbReference>
<dbReference type="InterPro" id="IPR002347">
    <property type="entry name" value="SDR_fam"/>
</dbReference>
<evidence type="ECO:0000256" key="2">
    <source>
        <dbReference type="ARBA" id="ARBA00023002"/>
    </source>
</evidence>